<evidence type="ECO:0000313" key="1">
    <source>
        <dbReference type="EMBL" id="KAJ1354134.1"/>
    </source>
</evidence>
<dbReference type="Proteomes" id="UP001196413">
    <property type="component" value="Unassembled WGS sequence"/>
</dbReference>
<reference evidence="1" key="1">
    <citation type="submission" date="2021-06" db="EMBL/GenBank/DDBJ databases">
        <title>Parelaphostrongylus tenuis whole genome reference sequence.</title>
        <authorList>
            <person name="Garwood T.J."/>
            <person name="Larsen P.A."/>
            <person name="Fountain-Jones N.M."/>
            <person name="Garbe J.R."/>
            <person name="Macchietto M.G."/>
            <person name="Kania S.A."/>
            <person name="Gerhold R.W."/>
            <person name="Richards J.E."/>
            <person name="Wolf T.M."/>
        </authorList>
    </citation>
    <scope>NUCLEOTIDE SEQUENCE</scope>
    <source>
        <strain evidence="1">MNPRO001-30</strain>
        <tissue evidence="1">Meninges</tissue>
    </source>
</reference>
<proteinExistence type="predicted"/>
<name>A0AAD5MZQ4_PARTN</name>
<accession>A0AAD5MZQ4</accession>
<sequence length="203" mass="22314">MVHTGSSTASARVPNIAANKGAAQGFVSRLVMQTVFDVLESQGRGALLPDTVISSILGQLAVNITYEPLLCKDVILNPMTDTVGMKEQKCIVVVNTVTAICTGTKGRRNVYADAQGCDENARSRKLYINFGNYHDYKYHHVKLVENDVAKCSKQSNSNVGIGPICIALLLGICRCQLKLRLKCDMFQFNRHIKPIDIVTLQKE</sequence>
<comment type="caution">
    <text evidence="1">The sequence shown here is derived from an EMBL/GenBank/DDBJ whole genome shotgun (WGS) entry which is preliminary data.</text>
</comment>
<gene>
    <name evidence="1" type="ORF">KIN20_010965</name>
</gene>
<evidence type="ECO:0000313" key="2">
    <source>
        <dbReference type="Proteomes" id="UP001196413"/>
    </source>
</evidence>
<protein>
    <submittedName>
        <fullName evidence="1">Uncharacterized protein</fullName>
    </submittedName>
</protein>
<dbReference type="AlphaFoldDB" id="A0AAD5MZQ4"/>
<dbReference type="EMBL" id="JAHQIW010001978">
    <property type="protein sequence ID" value="KAJ1354134.1"/>
    <property type="molecule type" value="Genomic_DNA"/>
</dbReference>
<organism evidence="1 2">
    <name type="scientific">Parelaphostrongylus tenuis</name>
    <name type="common">Meningeal worm</name>
    <dbReference type="NCBI Taxonomy" id="148309"/>
    <lineage>
        <taxon>Eukaryota</taxon>
        <taxon>Metazoa</taxon>
        <taxon>Ecdysozoa</taxon>
        <taxon>Nematoda</taxon>
        <taxon>Chromadorea</taxon>
        <taxon>Rhabditida</taxon>
        <taxon>Rhabditina</taxon>
        <taxon>Rhabditomorpha</taxon>
        <taxon>Strongyloidea</taxon>
        <taxon>Metastrongylidae</taxon>
        <taxon>Parelaphostrongylus</taxon>
    </lineage>
</organism>
<keyword evidence="2" id="KW-1185">Reference proteome</keyword>